<evidence type="ECO:0000313" key="1">
    <source>
        <dbReference type="EMBL" id="OTG09211.1"/>
    </source>
</evidence>
<sequence>MLPLTITQPQITATRQHLLRCLSLETMWPIFMFMTTLNRSAATALLRRDHYLTIQVRSPPFGSLPPLSVSSLGSRFQPPPDCYDSPAPPLIYSVLSTVTWDNMGFQ</sequence>
<accession>A0A251TGV7</accession>
<dbReference type="InParanoid" id="A0A251TGV7"/>
<evidence type="ECO:0000313" key="2">
    <source>
        <dbReference type="Proteomes" id="UP000215914"/>
    </source>
</evidence>
<proteinExistence type="predicted"/>
<gene>
    <name evidence="1" type="ORF">HannXRQ_Chr11g0350421</name>
</gene>
<dbReference type="EMBL" id="CM007900">
    <property type="protein sequence ID" value="OTG09211.1"/>
    <property type="molecule type" value="Genomic_DNA"/>
</dbReference>
<dbReference type="AlphaFoldDB" id="A0A251TGV7"/>
<name>A0A251TGV7_HELAN</name>
<dbReference type="Proteomes" id="UP000215914">
    <property type="component" value="Chromosome 11"/>
</dbReference>
<organism evidence="1 2">
    <name type="scientific">Helianthus annuus</name>
    <name type="common">Common sunflower</name>
    <dbReference type="NCBI Taxonomy" id="4232"/>
    <lineage>
        <taxon>Eukaryota</taxon>
        <taxon>Viridiplantae</taxon>
        <taxon>Streptophyta</taxon>
        <taxon>Embryophyta</taxon>
        <taxon>Tracheophyta</taxon>
        <taxon>Spermatophyta</taxon>
        <taxon>Magnoliopsida</taxon>
        <taxon>eudicotyledons</taxon>
        <taxon>Gunneridae</taxon>
        <taxon>Pentapetalae</taxon>
        <taxon>asterids</taxon>
        <taxon>campanulids</taxon>
        <taxon>Asterales</taxon>
        <taxon>Asteraceae</taxon>
        <taxon>Asteroideae</taxon>
        <taxon>Heliantheae alliance</taxon>
        <taxon>Heliantheae</taxon>
        <taxon>Helianthus</taxon>
    </lineage>
</organism>
<keyword evidence="2" id="KW-1185">Reference proteome</keyword>
<protein>
    <submittedName>
        <fullName evidence="1">Uncharacterized protein</fullName>
    </submittedName>
</protein>
<reference evidence="2" key="1">
    <citation type="journal article" date="2017" name="Nature">
        <title>The sunflower genome provides insights into oil metabolism, flowering and Asterid evolution.</title>
        <authorList>
            <person name="Badouin H."/>
            <person name="Gouzy J."/>
            <person name="Grassa C.J."/>
            <person name="Murat F."/>
            <person name="Staton S.E."/>
            <person name="Cottret L."/>
            <person name="Lelandais-Briere C."/>
            <person name="Owens G.L."/>
            <person name="Carrere S."/>
            <person name="Mayjonade B."/>
            <person name="Legrand L."/>
            <person name="Gill N."/>
            <person name="Kane N.C."/>
            <person name="Bowers J.E."/>
            <person name="Hubner S."/>
            <person name="Bellec A."/>
            <person name="Berard A."/>
            <person name="Berges H."/>
            <person name="Blanchet N."/>
            <person name="Boniface M.C."/>
            <person name="Brunel D."/>
            <person name="Catrice O."/>
            <person name="Chaidir N."/>
            <person name="Claudel C."/>
            <person name="Donnadieu C."/>
            <person name="Faraut T."/>
            <person name="Fievet G."/>
            <person name="Helmstetter N."/>
            <person name="King M."/>
            <person name="Knapp S.J."/>
            <person name="Lai Z."/>
            <person name="Le Paslier M.C."/>
            <person name="Lippi Y."/>
            <person name="Lorenzon L."/>
            <person name="Mandel J.R."/>
            <person name="Marage G."/>
            <person name="Marchand G."/>
            <person name="Marquand E."/>
            <person name="Bret-Mestries E."/>
            <person name="Morien E."/>
            <person name="Nambeesan S."/>
            <person name="Nguyen T."/>
            <person name="Pegot-Espagnet P."/>
            <person name="Pouilly N."/>
            <person name="Raftis F."/>
            <person name="Sallet E."/>
            <person name="Schiex T."/>
            <person name="Thomas J."/>
            <person name="Vandecasteele C."/>
            <person name="Vares D."/>
            <person name="Vear F."/>
            <person name="Vautrin S."/>
            <person name="Crespi M."/>
            <person name="Mangin B."/>
            <person name="Burke J.M."/>
            <person name="Salse J."/>
            <person name="Munos S."/>
            <person name="Vincourt P."/>
            <person name="Rieseberg L.H."/>
            <person name="Langlade N.B."/>
        </authorList>
    </citation>
    <scope>NUCLEOTIDE SEQUENCE [LARGE SCALE GENOMIC DNA]</scope>
    <source>
        <strain evidence="2">cv. SF193</strain>
    </source>
</reference>